<sequence length="338" mass="38879">MKPHNVTEDQIKLRAFPFALQGSAKDWFYYLPPGSVNTWNELASLFLNRYFPEVRVSLLRKEIIEIKQEKCEALHTYWERFQKLCARCPQHGISEHLLLQYFVEGLAPLERRLINASSGGALLDTTPTQLRTLITSLAEDIRYSVQEEDWCVDVSLGVKEMAQMKEQQNFQPCQRQQSVNSGMSMKYIVKSLTTGTQAFQQEARASIKNMEKHIAQLANSVNKIESQGTPKEDDFFVEKNDKERKEVPKPVESKLVSPPPLSSFPSRLQSIKREREDEVVIETFPMVEKPFSKCKDPETFKLGEELVDVQKKARYDTPKVELPITNLEILPFIPQAPD</sequence>
<organism evidence="3 4">
    <name type="scientific">Tagetes erecta</name>
    <name type="common">African marigold</name>
    <dbReference type="NCBI Taxonomy" id="13708"/>
    <lineage>
        <taxon>Eukaryota</taxon>
        <taxon>Viridiplantae</taxon>
        <taxon>Streptophyta</taxon>
        <taxon>Embryophyta</taxon>
        <taxon>Tracheophyta</taxon>
        <taxon>Spermatophyta</taxon>
        <taxon>Magnoliopsida</taxon>
        <taxon>eudicotyledons</taxon>
        <taxon>Gunneridae</taxon>
        <taxon>Pentapetalae</taxon>
        <taxon>asterids</taxon>
        <taxon>campanulids</taxon>
        <taxon>Asterales</taxon>
        <taxon>Asteraceae</taxon>
        <taxon>Asteroideae</taxon>
        <taxon>Heliantheae alliance</taxon>
        <taxon>Tageteae</taxon>
        <taxon>Tagetes</taxon>
    </lineage>
</organism>
<dbReference type="InterPro" id="IPR005162">
    <property type="entry name" value="Retrotrans_gag_dom"/>
</dbReference>
<proteinExistence type="predicted"/>
<evidence type="ECO:0000313" key="3">
    <source>
        <dbReference type="EMBL" id="KAK1429940.1"/>
    </source>
</evidence>
<evidence type="ECO:0000313" key="4">
    <source>
        <dbReference type="Proteomes" id="UP001229421"/>
    </source>
</evidence>
<reference evidence="3" key="1">
    <citation type="journal article" date="2023" name="bioRxiv">
        <title>Improved chromosome-level genome assembly for marigold (Tagetes erecta).</title>
        <authorList>
            <person name="Jiang F."/>
            <person name="Yuan L."/>
            <person name="Wang S."/>
            <person name="Wang H."/>
            <person name="Xu D."/>
            <person name="Wang A."/>
            <person name="Fan W."/>
        </authorList>
    </citation>
    <scope>NUCLEOTIDE SEQUENCE</scope>
    <source>
        <strain evidence="3">WSJ</strain>
        <tissue evidence="3">Leaf</tissue>
    </source>
</reference>
<gene>
    <name evidence="3" type="ORF">QVD17_12299</name>
</gene>
<dbReference type="Pfam" id="PF03732">
    <property type="entry name" value="Retrotrans_gag"/>
    <property type="match status" value="1"/>
</dbReference>
<dbReference type="Proteomes" id="UP001229421">
    <property type="component" value="Unassembled WGS sequence"/>
</dbReference>
<dbReference type="PANTHER" id="PTHR33223:SF11">
    <property type="entry name" value="ELEMENT PROTEIN, PUTATIVE-RELATED"/>
    <property type="match status" value="1"/>
</dbReference>
<evidence type="ECO:0000259" key="2">
    <source>
        <dbReference type="Pfam" id="PF03732"/>
    </source>
</evidence>
<evidence type="ECO:0000256" key="1">
    <source>
        <dbReference type="SAM" id="MobiDB-lite"/>
    </source>
</evidence>
<keyword evidence="4" id="KW-1185">Reference proteome</keyword>
<protein>
    <recommendedName>
        <fullName evidence="2">Retrotransposon gag domain-containing protein</fullName>
    </recommendedName>
</protein>
<name>A0AAD8L234_TARER</name>
<feature type="region of interest" description="Disordered" evidence="1">
    <location>
        <begin position="223"/>
        <end position="267"/>
    </location>
</feature>
<dbReference type="PANTHER" id="PTHR33223">
    <property type="entry name" value="CCHC-TYPE DOMAIN-CONTAINING PROTEIN"/>
    <property type="match status" value="1"/>
</dbReference>
<feature type="compositionally biased region" description="Basic and acidic residues" evidence="1">
    <location>
        <begin position="230"/>
        <end position="252"/>
    </location>
</feature>
<dbReference type="EMBL" id="JAUHHV010000003">
    <property type="protein sequence ID" value="KAK1429940.1"/>
    <property type="molecule type" value="Genomic_DNA"/>
</dbReference>
<dbReference type="AlphaFoldDB" id="A0AAD8L234"/>
<feature type="domain" description="Retrotransposon gag" evidence="2">
    <location>
        <begin position="15"/>
        <end position="107"/>
    </location>
</feature>
<comment type="caution">
    <text evidence="3">The sequence shown here is derived from an EMBL/GenBank/DDBJ whole genome shotgun (WGS) entry which is preliminary data.</text>
</comment>
<accession>A0AAD8L234</accession>